<dbReference type="OrthoDB" id="1234180at2"/>
<dbReference type="RefSeq" id="WP_143069881.1">
    <property type="nucleotide sequence ID" value="NZ_FOHS01000005.1"/>
</dbReference>
<gene>
    <name evidence="1" type="ORF">SAMN04487998_3395</name>
</gene>
<keyword evidence="2" id="KW-1185">Reference proteome</keyword>
<accession>A0A1I0IMW5</accession>
<dbReference type="Proteomes" id="UP000198697">
    <property type="component" value="Unassembled WGS sequence"/>
</dbReference>
<dbReference type="AlphaFoldDB" id="A0A1I0IMW5"/>
<name>A0A1I0IMW5_9BACT</name>
<dbReference type="EMBL" id="FOHS01000005">
    <property type="protein sequence ID" value="SET98436.1"/>
    <property type="molecule type" value="Genomic_DNA"/>
</dbReference>
<reference evidence="2" key="1">
    <citation type="submission" date="2016-10" db="EMBL/GenBank/DDBJ databases">
        <authorList>
            <person name="Varghese N."/>
            <person name="Submissions S."/>
        </authorList>
    </citation>
    <scope>NUCLEOTIDE SEQUENCE [LARGE SCALE GENOMIC DNA]</scope>
    <source>
        <strain evidence="2">DSM 15310</strain>
    </source>
</reference>
<organism evidence="1 2">
    <name type="scientific">Hymenobacter actinosclerus</name>
    <dbReference type="NCBI Taxonomy" id="82805"/>
    <lineage>
        <taxon>Bacteria</taxon>
        <taxon>Pseudomonadati</taxon>
        <taxon>Bacteroidota</taxon>
        <taxon>Cytophagia</taxon>
        <taxon>Cytophagales</taxon>
        <taxon>Hymenobacteraceae</taxon>
        <taxon>Hymenobacter</taxon>
    </lineage>
</organism>
<sequence>MIVDLPTSKDFENIAREWFLHAFDILYDYGIEERDISHLGLSQYKFNKTKLSSIIVLVHQSFEATLKATVCNLTPLLLLDLKPSDWPTLPGVKDKSFDGLMTIGAEALIKVFCAVNTDVEATKNLVPLFQEVRTIRNQIVHSLYKEELNTFYLLDLLFRVSEQLFHTDLFALLRTRDGDFPNEEFFANNPHLEDDSQGTNLEIRYRLQSWAEEVLGNKKLQSYLKNKGRAYNCCFCWSTIDRYETKTAYLRPNSSVSKTIYCSNCLDCYPVMRASCLDKNCKGNVLYEEGKGKLVCLTCGTEGSAPDSL</sequence>
<evidence type="ECO:0000313" key="1">
    <source>
        <dbReference type="EMBL" id="SET98436.1"/>
    </source>
</evidence>
<protein>
    <submittedName>
        <fullName evidence="1">Uncharacterized protein</fullName>
    </submittedName>
</protein>
<proteinExistence type="predicted"/>
<evidence type="ECO:0000313" key="2">
    <source>
        <dbReference type="Proteomes" id="UP000198697"/>
    </source>
</evidence>